<keyword evidence="3" id="KW-1185">Reference proteome</keyword>
<protein>
    <submittedName>
        <fullName evidence="2">XRE family transcriptional regulator</fullName>
    </submittedName>
</protein>
<evidence type="ECO:0000313" key="2">
    <source>
        <dbReference type="EMBL" id="SAL22742.1"/>
    </source>
</evidence>
<accession>A0A158FSG7</accession>
<proteinExistence type="predicted"/>
<name>A0A158FSG7_9BURK</name>
<dbReference type="InterPro" id="IPR010982">
    <property type="entry name" value="Lambda_DNA-bd_dom_sf"/>
</dbReference>
<dbReference type="InterPro" id="IPR001387">
    <property type="entry name" value="Cro/C1-type_HTH"/>
</dbReference>
<dbReference type="Pfam" id="PF13744">
    <property type="entry name" value="HTH_37"/>
    <property type="match status" value="1"/>
</dbReference>
<dbReference type="GO" id="GO:0003677">
    <property type="term" value="F:DNA binding"/>
    <property type="evidence" value="ECO:0007669"/>
    <property type="project" value="InterPro"/>
</dbReference>
<dbReference type="Proteomes" id="UP000055019">
    <property type="component" value="Unassembled WGS sequence"/>
</dbReference>
<dbReference type="Gene3D" id="1.10.260.40">
    <property type="entry name" value="lambda repressor-like DNA-binding domains"/>
    <property type="match status" value="1"/>
</dbReference>
<organism evidence="2 3">
    <name type="scientific">Caballeronia arvi</name>
    <dbReference type="NCBI Taxonomy" id="1777135"/>
    <lineage>
        <taxon>Bacteria</taxon>
        <taxon>Pseudomonadati</taxon>
        <taxon>Pseudomonadota</taxon>
        <taxon>Betaproteobacteria</taxon>
        <taxon>Burkholderiales</taxon>
        <taxon>Burkholderiaceae</taxon>
        <taxon>Caballeronia</taxon>
    </lineage>
</organism>
<gene>
    <name evidence="2" type="ORF">AWB74_00901</name>
</gene>
<dbReference type="EMBL" id="FCOM02000002">
    <property type="protein sequence ID" value="SAL22742.1"/>
    <property type="molecule type" value="Genomic_DNA"/>
</dbReference>
<dbReference type="OrthoDB" id="129377at2"/>
<dbReference type="RefSeq" id="WP_061145535.1">
    <property type="nucleotide sequence ID" value="NZ_FCOM02000002.1"/>
</dbReference>
<evidence type="ECO:0000313" key="3">
    <source>
        <dbReference type="Proteomes" id="UP000055019"/>
    </source>
</evidence>
<dbReference type="AlphaFoldDB" id="A0A158FSG7"/>
<sequence>MIEIEKGSGNVYADLGLADADEMHVKAQLAGKISEIIKARRWTQQRAADALGISQPKLSQLMRGQFRGVSEAKMLELLARLGRNVQIVVGPPRRSARPGRVEVVFAA</sequence>
<dbReference type="CDD" id="cd00093">
    <property type="entry name" value="HTH_XRE"/>
    <property type="match status" value="1"/>
</dbReference>
<dbReference type="SUPFAM" id="SSF47413">
    <property type="entry name" value="lambda repressor-like DNA-binding domains"/>
    <property type="match status" value="1"/>
</dbReference>
<dbReference type="SMART" id="SM00530">
    <property type="entry name" value="HTH_XRE"/>
    <property type="match status" value="1"/>
</dbReference>
<dbReference type="InterPro" id="IPR039554">
    <property type="entry name" value="HigA2-like_HTH"/>
</dbReference>
<reference evidence="2" key="1">
    <citation type="submission" date="2016-01" db="EMBL/GenBank/DDBJ databases">
        <authorList>
            <person name="Peeters C."/>
        </authorList>
    </citation>
    <scope>NUCLEOTIDE SEQUENCE [LARGE SCALE GENOMIC DNA]</scope>
    <source>
        <strain evidence="2">LMG 29317</strain>
    </source>
</reference>
<comment type="caution">
    <text evidence="2">The sequence shown here is derived from an EMBL/GenBank/DDBJ whole genome shotgun (WGS) entry which is preliminary data.</text>
</comment>
<feature type="domain" description="HTH cro/C1-type" evidence="1">
    <location>
        <begin position="33"/>
        <end position="88"/>
    </location>
</feature>
<dbReference type="PROSITE" id="PS50943">
    <property type="entry name" value="HTH_CROC1"/>
    <property type="match status" value="1"/>
</dbReference>
<evidence type="ECO:0000259" key="1">
    <source>
        <dbReference type="PROSITE" id="PS50943"/>
    </source>
</evidence>